<evidence type="ECO:0000259" key="1">
    <source>
        <dbReference type="Pfam" id="PF22597"/>
    </source>
</evidence>
<accession>A0A0N4VXX3</accession>
<dbReference type="OrthoDB" id="5593012at2759"/>
<name>A0A0N4VXX3_HAEPC</name>
<dbReference type="GO" id="GO:0045505">
    <property type="term" value="F:dynein intermediate chain binding"/>
    <property type="evidence" value="ECO:0007669"/>
    <property type="project" value="InterPro"/>
</dbReference>
<dbReference type="GO" id="GO:0005930">
    <property type="term" value="C:axoneme"/>
    <property type="evidence" value="ECO:0007669"/>
    <property type="project" value="TreeGrafter"/>
</dbReference>
<dbReference type="GO" id="GO:0097729">
    <property type="term" value="C:9+2 motile cilium"/>
    <property type="evidence" value="ECO:0007669"/>
    <property type="project" value="TreeGrafter"/>
</dbReference>
<feature type="domain" description="Dynein 2 heavy chain 1 cytoplasmic ATPase lid" evidence="1">
    <location>
        <begin position="38"/>
        <end position="122"/>
    </location>
</feature>
<organism evidence="4">
    <name type="scientific">Haemonchus placei</name>
    <name type="common">Barber's pole worm</name>
    <dbReference type="NCBI Taxonomy" id="6290"/>
    <lineage>
        <taxon>Eukaryota</taxon>
        <taxon>Metazoa</taxon>
        <taxon>Ecdysozoa</taxon>
        <taxon>Nematoda</taxon>
        <taxon>Chromadorea</taxon>
        <taxon>Rhabditida</taxon>
        <taxon>Rhabditina</taxon>
        <taxon>Rhabditomorpha</taxon>
        <taxon>Strongyloidea</taxon>
        <taxon>Trichostrongylidae</taxon>
        <taxon>Haemonchus</taxon>
    </lineage>
</organism>
<dbReference type="Gene3D" id="1.20.920.30">
    <property type="match status" value="1"/>
</dbReference>
<evidence type="ECO:0000313" key="3">
    <source>
        <dbReference type="Proteomes" id="UP000268014"/>
    </source>
</evidence>
<reference evidence="2 3" key="2">
    <citation type="submission" date="2018-11" db="EMBL/GenBank/DDBJ databases">
        <authorList>
            <consortium name="Pathogen Informatics"/>
        </authorList>
    </citation>
    <scope>NUCLEOTIDE SEQUENCE [LARGE SCALE GENOMIC DNA]</scope>
    <source>
        <strain evidence="2 3">MHpl1</strain>
    </source>
</reference>
<dbReference type="InterPro" id="IPR027417">
    <property type="entry name" value="P-loop_NTPase"/>
</dbReference>
<dbReference type="GO" id="GO:0060271">
    <property type="term" value="P:cilium assembly"/>
    <property type="evidence" value="ECO:0007669"/>
    <property type="project" value="TreeGrafter"/>
</dbReference>
<dbReference type="OMA" id="IEVMAFE"/>
<dbReference type="Proteomes" id="UP000268014">
    <property type="component" value="Unassembled WGS sequence"/>
</dbReference>
<dbReference type="Gene3D" id="3.40.50.300">
    <property type="entry name" value="P-loop containing nucleotide triphosphate hydrolases"/>
    <property type="match status" value="1"/>
</dbReference>
<dbReference type="PANTHER" id="PTHR10676">
    <property type="entry name" value="DYNEIN HEAVY CHAIN FAMILY PROTEIN"/>
    <property type="match status" value="1"/>
</dbReference>
<dbReference type="InterPro" id="IPR054354">
    <property type="entry name" value="DYNC2H1-like_lid"/>
</dbReference>
<dbReference type="GO" id="GO:0005868">
    <property type="term" value="C:cytoplasmic dynein complex"/>
    <property type="evidence" value="ECO:0007669"/>
    <property type="project" value="TreeGrafter"/>
</dbReference>
<dbReference type="GO" id="GO:0060294">
    <property type="term" value="P:cilium movement involved in cell motility"/>
    <property type="evidence" value="ECO:0007669"/>
    <property type="project" value="TreeGrafter"/>
</dbReference>
<reference evidence="4" key="1">
    <citation type="submission" date="2017-02" db="UniProtKB">
        <authorList>
            <consortium name="WormBaseParasite"/>
        </authorList>
    </citation>
    <scope>IDENTIFICATION</scope>
</reference>
<dbReference type="GO" id="GO:0051959">
    <property type="term" value="F:dynein light intermediate chain binding"/>
    <property type="evidence" value="ECO:0007669"/>
    <property type="project" value="InterPro"/>
</dbReference>
<keyword evidence="3" id="KW-1185">Reference proteome</keyword>
<gene>
    <name evidence="2" type="ORF">HPLM_LOCUS2141</name>
</gene>
<dbReference type="InterPro" id="IPR026983">
    <property type="entry name" value="DHC"/>
</dbReference>
<dbReference type="Pfam" id="PF22597">
    <property type="entry name" value="DYN_lid"/>
    <property type="match status" value="1"/>
</dbReference>
<dbReference type="PANTHER" id="PTHR10676:SF352">
    <property type="entry name" value="CYTOPLASMIC DYNEIN 2 HEAVY CHAIN 1"/>
    <property type="match status" value="1"/>
</dbReference>
<dbReference type="GO" id="GO:0008569">
    <property type="term" value="F:minus-end-directed microtubule motor activity"/>
    <property type="evidence" value="ECO:0007669"/>
    <property type="project" value="TreeGrafter"/>
</dbReference>
<dbReference type="STRING" id="6290.A0A0N4VXX3"/>
<sequence>MAPLATQSSIPPRLMSLMRTITIGYPTEQNLNAIYSAYLMPILEACIAPLGSPVRVEAMASVMVRLYEEVRSNFRPADRGHYIFTPRDLTKWTIATMRHELTDESKVIEVMAFESRRIFMDK</sequence>
<dbReference type="EMBL" id="UZAF01003838">
    <property type="protein sequence ID" value="VDO13161.1"/>
    <property type="molecule type" value="Genomic_DNA"/>
</dbReference>
<proteinExistence type="predicted"/>
<protein>
    <submittedName>
        <fullName evidence="4">AAA_lid_1 domain-containing protein</fullName>
    </submittedName>
</protein>
<evidence type="ECO:0000313" key="4">
    <source>
        <dbReference type="WBParaSite" id="HPLM_0000214301-mRNA-1"/>
    </source>
</evidence>
<dbReference type="GO" id="GO:0035721">
    <property type="term" value="P:intraciliary retrograde transport"/>
    <property type="evidence" value="ECO:0007669"/>
    <property type="project" value="TreeGrafter"/>
</dbReference>
<dbReference type="AlphaFoldDB" id="A0A0N4VXX3"/>
<evidence type="ECO:0000313" key="2">
    <source>
        <dbReference type="EMBL" id="VDO13161.1"/>
    </source>
</evidence>
<dbReference type="WBParaSite" id="HPLM_0000214301-mRNA-1">
    <property type="protein sequence ID" value="HPLM_0000214301-mRNA-1"/>
    <property type="gene ID" value="HPLM_0000214301"/>
</dbReference>